<sequence>MVILFLASPSQLFRLGSLPLLY</sequence>
<name>A0A2P2QY03_RHIMU</name>
<accession>A0A2P2QY03</accession>
<dbReference type="EMBL" id="GGEC01091341">
    <property type="protein sequence ID" value="MBX71825.1"/>
    <property type="molecule type" value="Transcribed_RNA"/>
</dbReference>
<dbReference type="AlphaFoldDB" id="A0A2P2QY03"/>
<protein>
    <submittedName>
        <fullName evidence="1">Uncharacterized protein</fullName>
    </submittedName>
</protein>
<organism evidence="1">
    <name type="scientific">Rhizophora mucronata</name>
    <name type="common">Asiatic mangrove</name>
    <dbReference type="NCBI Taxonomy" id="61149"/>
    <lineage>
        <taxon>Eukaryota</taxon>
        <taxon>Viridiplantae</taxon>
        <taxon>Streptophyta</taxon>
        <taxon>Embryophyta</taxon>
        <taxon>Tracheophyta</taxon>
        <taxon>Spermatophyta</taxon>
        <taxon>Magnoliopsida</taxon>
        <taxon>eudicotyledons</taxon>
        <taxon>Gunneridae</taxon>
        <taxon>Pentapetalae</taxon>
        <taxon>rosids</taxon>
        <taxon>fabids</taxon>
        <taxon>Malpighiales</taxon>
        <taxon>Rhizophoraceae</taxon>
        <taxon>Rhizophora</taxon>
    </lineage>
</organism>
<reference evidence="1" key="1">
    <citation type="submission" date="2018-02" db="EMBL/GenBank/DDBJ databases">
        <title>Rhizophora mucronata_Transcriptome.</title>
        <authorList>
            <person name="Meera S.P."/>
            <person name="Sreeshan A."/>
            <person name="Augustine A."/>
        </authorList>
    </citation>
    <scope>NUCLEOTIDE SEQUENCE</scope>
    <source>
        <tissue evidence="1">Leaf</tissue>
    </source>
</reference>
<evidence type="ECO:0000313" key="1">
    <source>
        <dbReference type="EMBL" id="MBX71825.1"/>
    </source>
</evidence>
<proteinExistence type="predicted"/>